<evidence type="ECO:0000313" key="10">
    <source>
        <dbReference type="Proteomes" id="UP000535937"/>
    </source>
</evidence>
<dbReference type="FunFam" id="2.40.30.170:FF:000010">
    <property type="entry name" value="Efflux RND transporter periplasmic adaptor subunit"/>
    <property type="match status" value="1"/>
</dbReference>
<proteinExistence type="inferred from homology"/>
<dbReference type="RefSeq" id="WP_343057526.1">
    <property type="nucleotide sequence ID" value="NZ_JACHWZ010000023.1"/>
</dbReference>
<dbReference type="GO" id="GO:0015562">
    <property type="term" value="F:efflux transmembrane transporter activity"/>
    <property type="evidence" value="ECO:0007669"/>
    <property type="project" value="TreeGrafter"/>
</dbReference>
<comment type="caution">
    <text evidence="9">The sequence shown here is derived from an EMBL/GenBank/DDBJ whole genome shotgun (WGS) entry which is preliminary data.</text>
</comment>
<evidence type="ECO:0000256" key="5">
    <source>
        <dbReference type="SAM" id="MobiDB-lite"/>
    </source>
</evidence>
<evidence type="ECO:0000259" key="8">
    <source>
        <dbReference type="Pfam" id="PF25967"/>
    </source>
</evidence>
<evidence type="ECO:0000256" key="3">
    <source>
        <dbReference type="ARBA" id="ARBA00022448"/>
    </source>
</evidence>
<keyword evidence="3" id="KW-0813">Transport</keyword>
<dbReference type="EMBL" id="JACHWZ010000023">
    <property type="protein sequence ID" value="MBB3063016.1"/>
    <property type="molecule type" value="Genomic_DNA"/>
</dbReference>
<sequence length="377" mass="41656">MSNRVVNKRMLLMLLGSALLFGGIFAFKIFGSYMMNRAFDTMPQPPATVTSTAAEIQIWRESLSAVGTVRAINGVDVTTEAQGVVRAIHFKSGQTVKKDELMLELSAEPEKAQLQVLQAELRLARRNHRRTSILLERGVATEAELDQTLSTLEQVLANIEVQRATVNERRVTAPFSGRLGIRLVDLGQNVDPGQAVVSLEQLDPIYVDFFLPERYFSRVAPQQLVKLTSDAYPKRVFQGRITAIAARVDSDSRNFQVQATLRNPEQKLRPGMFAEVSVELPTQRRLVVVPRTALSFAPYGDAVFVLQRSKEGDGLVAQKRVVKTGEERGDLVEIVQGLREGEQVATSGLLKLRNGSPVNIDNANKPPAEANPQPENS</sequence>
<protein>
    <submittedName>
        <fullName evidence="9">Membrane fusion protein (Multidrug efflux system)</fullName>
    </submittedName>
</protein>
<dbReference type="Gene3D" id="2.40.420.20">
    <property type="match status" value="1"/>
</dbReference>
<dbReference type="Pfam" id="PF25917">
    <property type="entry name" value="BSH_RND"/>
    <property type="match status" value="1"/>
</dbReference>
<dbReference type="GO" id="GO:1990281">
    <property type="term" value="C:efflux pump complex"/>
    <property type="evidence" value="ECO:0007669"/>
    <property type="project" value="TreeGrafter"/>
</dbReference>
<feature type="domain" description="Multidrug resistance protein MdtA-like barrel-sandwich hybrid" evidence="6">
    <location>
        <begin position="74"/>
        <end position="195"/>
    </location>
</feature>
<dbReference type="Gene3D" id="2.40.50.100">
    <property type="match status" value="1"/>
</dbReference>
<feature type="region of interest" description="Disordered" evidence="5">
    <location>
        <begin position="353"/>
        <end position="377"/>
    </location>
</feature>
<evidence type="ECO:0000259" key="6">
    <source>
        <dbReference type="Pfam" id="PF25917"/>
    </source>
</evidence>
<gene>
    <name evidence="9" type="ORF">FHS09_003868</name>
</gene>
<dbReference type="InterPro" id="IPR058625">
    <property type="entry name" value="MdtA-like_BSH"/>
</dbReference>
<dbReference type="AlphaFoldDB" id="A0A7W4WF07"/>
<comment type="similarity">
    <text evidence="2">Belongs to the membrane fusion protein (MFP) (TC 8.A.1) family.</text>
</comment>
<dbReference type="Pfam" id="PF25967">
    <property type="entry name" value="RND-MFP_C"/>
    <property type="match status" value="1"/>
</dbReference>
<dbReference type="InterPro" id="IPR058627">
    <property type="entry name" value="MdtA-like_C"/>
</dbReference>
<dbReference type="PANTHER" id="PTHR30469">
    <property type="entry name" value="MULTIDRUG RESISTANCE PROTEIN MDTA"/>
    <property type="match status" value="1"/>
</dbReference>
<feature type="domain" description="Multidrug resistance protein MdtA-like C-terminal permuted SH3" evidence="8">
    <location>
        <begin position="287"/>
        <end position="349"/>
    </location>
</feature>
<dbReference type="InterPro" id="IPR058792">
    <property type="entry name" value="Beta-barrel_RND_2"/>
</dbReference>
<evidence type="ECO:0000313" key="9">
    <source>
        <dbReference type="EMBL" id="MBB3063016.1"/>
    </source>
</evidence>
<dbReference type="Gene3D" id="1.10.287.470">
    <property type="entry name" value="Helix hairpin bin"/>
    <property type="match status" value="1"/>
</dbReference>
<evidence type="ECO:0000259" key="7">
    <source>
        <dbReference type="Pfam" id="PF25954"/>
    </source>
</evidence>
<dbReference type="InterPro" id="IPR006143">
    <property type="entry name" value="RND_pump_MFP"/>
</dbReference>
<dbReference type="Proteomes" id="UP000535937">
    <property type="component" value="Unassembled WGS sequence"/>
</dbReference>
<feature type="domain" description="CusB-like beta-barrel" evidence="7">
    <location>
        <begin position="207"/>
        <end position="279"/>
    </location>
</feature>
<dbReference type="Gene3D" id="2.40.30.170">
    <property type="match status" value="1"/>
</dbReference>
<accession>A0A7W4WF07</accession>
<dbReference type="Pfam" id="PF25954">
    <property type="entry name" value="Beta-barrel_RND_2"/>
    <property type="match status" value="1"/>
</dbReference>
<reference evidence="9 10" key="1">
    <citation type="submission" date="2020-08" db="EMBL/GenBank/DDBJ databases">
        <title>Genomic Encyclopedia of Type Strains, Phase III (KMG-III): the genomes of soil and plant-associated and newly described type strains.</title>
        <authorList>
            <person name="Whitman W."/>
        </authorList>
    </citation>
    <scope>NUCLEOTIDE SEQUENCE [LARGE SCALE GENOMIC DNA]</scope>
    <source>
        <strain evidence="9 10">CECT 8799</strain>
    </source>
</reference>
<name>A0A7W4WF07_9GAMM</name>
<keyword evidence="10" id="KW-1185">Reference proteome</keyword>
<evidence type="ECO:0000256" key="2">
    <source>
        <dbReference type="ARBA" id="ARBA00009477"/>
    </source>
</evidence>
<evidence type="ECO:0000256" key="4">
    <source>
        <dbReference type="SAM" id="Coils"/>
    </source>
</evidence>
<comment type="subcellular location">
    <subcellularLocation>
        <location evidence="1">Cell envelope</location>
    </subcellularLocation>
</comment>
<feature type="coiled-coil region" evidence="4">
    <location>
        <begin position="142"/>
        <end position="169"/>
    </location>
</feature>
<dbReference type="PANTHER" id="PTHR30469:SF11">
    <property type="entry name" value="BLL4320 PROTEIN"/>
    <property type="match status" value="1"/>
</dbReference>
<keyword evidence="4" id="KW-0175">Coiled coil</keyword>
<dbReference type="SUPFAM" id="SSF111369">
    <property type="entry name" value="HlyD-like secretion proteins"/>
    <property type="match status" value="1"/>
</dbReference>
<evidence type="ECO:0000256" key="1">
    <source>
        <dbReference type="ARBA" id="ARBA00004196"/>
    </source>
</evidence>
<dbReference type="NCBIfam" id="TIGR01730">
    <property type="entry name" value="RND_mfp"/>
    <property type="match status" value="1"/>
</dbReference>
<organism evidence="9 10">
    <name type="scientific">Microbulbifer rhizosphaerae</name>
    <dbReference type="NCBI Taxonomy" id="1562603"/>
    <lineage>
        <taxon>Bacteria</taxon>
        <taxon>Pseudomonadati</taxon>
        <taxon>Pseudomonadota</taxon>
        <taxon>Gammaproteobacteria</taxon>
        <taxon>Cellvibrionales</taxon>
        <taxon>Microbulbiferaceae</taxon>
        <taxon>Microbulbifer</taxon>
    </lineage>
</organism>